<dbReference type="EMBL" id="ML179091">
    <property type="protein sequence ID" value="THV01340.1"/>
    <property type="molecule type" value="Genomic_DNA"/>
</dbReference>
<name>A0A4S8MFE9_DENBC</name>
<dbReference type="AlphaFoldDB" id="A0A4S8MFE9"/>
<evidence type="ECO:0000313" key="2">
    <source>
        <dbReference type="Proteomes" id="UP000297245"/>
    </source>
</evidence>
<reference evidence="1 2" key="1">
    <citation type="journal article" date="2019" name="Nat. Ecol. Evol.">
        <title>Megaphylogeny resolves global patterns of mushroom evolution.</title>
        <authorList>
            <person name="Varga T."/>
            <person name="Krizsan K."/>
            <person name="Foldi C."/>
            <person name="Dima B."/>
            <person name="Sanchez-Garcia M."/>
            <person name="Sanchez-Ramirez S."/>
            <person name="Szollosi G.J."/>
            <person name="Szarkandi J.G."/>
            <person name="Papp V."/>
            <person name="Albert L."/>
            <person name="Andreopoulos W."/>
            <person name="Angelini C."/>
            <person name="Antonin V."/>
            <person name="Barry K.W."/>
            <person name="Bougher N.L."/>
            <person name="Buchanan P."/>
            <person name="Buyck B."/>
            <person name="Bense V."/>
            <person name="Catcheside P."/>
            <person name="Chovatia M."/>
            <person name="Cooper J."/>
            <person name="Damon W."/>
            <person name="Desjardin D."/>
            <person name="Finy P."/>
            <person name="Geml J."/>
            <person name="Haridas S."/>
            <person name="Hughes K."/>
            <person name="Justo A."/>
            <person name="Karasinski D."/>
            <person name="Kautmanova I."/>
            <person name="Kiss B."/>
            <person name="Kocsube S."/>
            <person name="Kotiranta H."/>
            <person name="LaButti K.M."/>
            <person name="Lechner B.E."/>
            <person name="Liimatainen K."/>
            <person name="Lipzen A."/>
            <person name="Lukacs Z."/>
            <person name="Mihaltcheva S."/>
            <person name="Morgado L.N."/>
            <person name="Niskanen T."/>
            <person name="Noordeloos M.E."/>
            <person name="Ohm R.A."/>
            <person name="Ortiz-Santana B."/>
            <person name="Ovrebo C."/>
            <person name="Racz N."/>
            <person name="Riley R."/>
            <person name="Savchenko A."/>
            <person name="Shiryaev A."/>
            <person name="Soop K."/>
            <person name="Spirin V."/>
            <person name="Szebenyi C."/>
            <person name="Tomsovsky M."/>
            <person name="Tulloss R.E."/>
            <person name="Uehling J."/>
            <person name="Grigoriev I.V."/>
            <person name="Vagvolgyi C."/>
            <person name="Papp T."/>
            <person name="Martin F.M."/>
            <person name="Miettinen O."/>
            <person name="Hibbett D.S."/>
            <person name="Nagy L.G."/>
        </authorList>
    </citation>
    <scope>NUCLEOTIDE SEQUENCE [LARGE SCALE GENOMIC DNA]</scope>
    <source>
        <strain evidence="1 2">CBS 962.96</strain>
    </source>
</reference>
<proteinExistence type="predicted"/>
<keyword evidence="2" id="KW-1185">Reference proteome</keyword>
<organism evidence="1 2">
    <name type="scientific">Dendrothele bispora (strain CBS 962.96)</name>
    <dbReference type="NCBI Taxonomy" id="1314807"/>
    <lineage>
        <taxon>Eukaryota</taxon>
        <taxon>Fungi</taxon>
        <taxon>Dikarya</taxon>
        <taxon>Basidiomycota</taxon>
        <taxon>Agaricomycotina</taxon>
        <taxon>Agaricomycetes</taxon>
        <taxon>Agaricomycetidae</taxon>
        <taxon>Agaricales</taxon>
        <taxon>Agaricales incertae sedis</taxon>
        <taxon>Dendrothele</taxon>
    </lineage>
</organism>
<sequence>MARFMEDEGSSQDLSEESPTYYVVRYIGGVDFYSSSQVAFKVYDELWKEGLQPEMRTTQNRQLAQEFACRV</sequence>
<dbReference type="Proteomes" id="UP000297245">
    <property type="component" value="Unassembled WGS sequence"/>
</dbReference>
<protein>
    <submittedName>
        <fullName evidence="1">Uncharacterized protein</fullName>
    </submittedName>
</protein>
<accession>A0A4S8MFE9</accession>
<evidence type="ECO:0000313" key="1">
    <source>
        <dbReference type="EMBL" id="THV01340.1"/>
    </source>
</evidence>
<gene>
    <name evidence="1" type="ORF">K435DRAFT_853898</name>
</gene>